<dbReference type="AlphaFoldDB" id="A0A9X0YR28"/>
<dbReference type="InterPro" id="IPR025889">
    <property type="entry name" value="GSP17M-like_dom"/>
</dbReference>
<feature type="domain" description="General stress protein 17M-like" evidence="1">
    <location>
        <begin position="5"/>
        <end position="68"/>
    </location>
</feature>
<keyword evidence="3" id="KW-1185">Reference proteome</keyword>
<organism evidence="2 3">
    <name type="scientific">Oceanobacillus polygoni</name>
    <dbReference type="NCBI Taxonomy" id="1235259"/>
    <lineage>
        <taxon>Bacteria</taxon>
        <taxon>Bacillati</taxon>
        <taxon>Bacillota</taxon>
        <taxon>Bacilli</taxon>
        <taxon>Bacillales</taxon>
        <taxon>Bacillaceae</taxon>
        <taxon>Oceanobacillus</taxon>
    </lineage>
</organism>
<dbReference type="Proteomes" id="UP001138793">
    <property type="component" value="Unassembled WGS sequence"/>
</dbReference>
<accession>A0A9X0YR28</accession>
<sequence length="145" mass="14665">MNNHIVGIYETEEQAVEAVEQLKSKGYTIDEISIIAKNTNKLKEASEQVAPSTTDGAVAGAAAGGAIGVTGLFIGLSALAIPGIGPVIVAGPIITTLGGAAAGVATGAGGLKHALMEIGVSNEEAERYSNDVKEGKILVFLHPKE</sequence>
<dbReference type="PANTHER" id="PTHR36109">
    <property type="entry name" value="MEMBRANE PROTEIN-RELATED"/>
    <property type="match status" value="1"/>
</dbReference>
<reference evidence="2" key="1">
    <citation type="submission" date="2021-03" db="EMBL/GenBank/DDBJ databases">
        <title>Genomic Encyclopedia of Type Strains, Phase IV (KMG-IV): sequencing the most valuable type-strain genomes for metagenomic binning, comparative biology and taxonomic classification.</title>
        <authorList>
            <person name="Goeker M."/>
        </authorList>
    </citation>
    <scope>NUCLEOTIDE SEQUENCE</scope>
    <source>
        <strain evidence="2">DSM 107338</strain>
    </source>
</reference>
<dbReference type="OrthoDB" id="514402at2"/>
<evidence type="ECO:0000313" key="2">
    <source>
        <dbReference type="EMBL" id="MBP2076342.1"/>
    </source>
</evidence>
<proteinExistence type="predicted"/>
<protein>
    <submittedName>
        <fullName evidence="2">Membrane protein</fullName>
    </submittedName>
</protein>
<dbReference type="PANTHER" id="PTHR36109:SF2">
    <property type="entry name" value="MEMBRANE PROTEIN"/>
    <property type="match status" value="1"/>
</dbReference>
<dbReference type="InterPro" id="IPR052948">
    <property type="entry name" value="Low_temp-induced_all0457"/>
</dbReference>
<dbReference type="EMBL" id="JAGGMB010000001">
    <property type="protein sequence ID" value="MBP2076342.1"/>
    <property type="molecule type" value="Genomic_DNA"/>
</dbReference>
<comment type="caution">
    <text evidence="2">The sequence shown here is derived from an EMBL/GenBank/DDBJ whole genome shotgun (WGS) entry which is preliminary data.</text>
</comment>
<evidence type="ECO:0000313" key="3">
    <source>
        <dbReference type="Proteomes" id="UP001138793"/>
    </source>
</evidence>
<dbReference type="Pfam" id="PF11181">
    <property type="entry name" value="YflT"/>
    <property type="match status" value="1"/>
</dbReference>
<dbReference type="RefSeq" id="WP_149475265.1">
    <property type="nucleotide sequence ID" value="NZ_JAGGMB010000001.1"/>
</dbReference>
<gene>
    <name evidence="2" type="ORF">J2Z64_000553</name>
</gene>
<name>A0A9X0YR28_9BACI</name>
<evidence type="ECO:0000259" key="1">
    <source>
        <dbReference type="Pfam" id="PF11181"/>
    </source>
</evidence>